<dbReference type="InterPro" id="IPR003938">
    <property type="entry name" value="K_chnl_volt-dep_EAG/ELK/ERG"/>
</dbReference>
<feature type="transmembrane region" description="Helical" evidence="14">
    <location>
        <begin position="352"/>
        <end position="370"/>
    </location>
</feature>
<keyword evidence="7" id="KW-0851">Voltage-gated channel</keyword>
<evidence type="ECO:0000256" key="7">
    <source>
        <dbReference type="ARBA" id="ARBA00022882"/>
    </source>
</evidence>
<keyword evidence="3" id="KW-1003">Cell membrane</keyword>
<evidence type="ECO:0000256" key="14">
    <source>
        <dbReference type="SAM" id="Phobius"/>
    </source>
</evidence>
<dbReference type="GO" id="GO:0042391">
    <property type="term" value="P:regulation of membrane potential"/>
    <property type="evidence" value="ECO:0007669"/>
    <property type="project" value="TreeGrafter"/>
</dbReference>
<keyword evidence="11 14" id="KW-0472">Membrane</keyword>
<dbReference type="PRINTS" id="PR01470">
    <property type="entry name" value="ERGCHANNEL"/>
</dbReference>
<protein>
    <submittedName>
        <fullName evidence="15">Uncharacterized protein</fullName>
    </submittedName>
</protein>
<dbReference type="FunFam" id="2.60.120.10:FF:000011">
    <property type="entry name" value="Potassium channel, voltage-gated eag-related subfamily H, member 7"/>
    <property type="match status" value="1"/>
</dbReference>
<keyword evidence="6" id="KW-0631">Potassium channel</keyword>
<proteinExistence type="predicted"/>
<feature type="transmembrane region" description="Helical" evidence="14">
    <location>
        <begin position="282"/>
        <end position="308"/>
    </location>
</feature>
<keyword evidence="9 14" id="KW-1133">Transmembrane helix</keyword>
<evidence type="ECO:0000256" key="8">
    <source>
        <dbReference type="ARBA" id="ARBA00022958"/>
    </source>
</evidence>
<evidence type="ECO:0000256" key="2">
    <source>
        <dbReference type="ARBA" id="ARBA00022448"/>
    </source>
</evidence>
<dbReference type="Gene3D" id="2.60.120.10">
    <property type="entry name" value="Jelly Rolls"/>
    <property type="match status" value="1"/>
</dbReference>
<dbReference type="PANTHER" id="PTHR10217:SF548">
    <property type="entry name" value="GH12235P"/>
    <property type="match status" value="1"/>
</dbReference>
<dbReference type="InterPro" id="IPR014710">
    <property type="entry name" value="RmlC-like_jellyroll"/>
</dbReference>
<dbReference type="GO" id="GO:0034702">
    <property type="term" value="C:monoatomic ion channel complex"/>
    <property type="evidence" value="ECO:0007669"/>
    <property type="project" value="UniProtKB-KW"/>
</dbReference>
<evidence type="ECO:0000313" key="15">
    <source>
        <dbReference type="EnsemblMetazoa" id="AARA008258-PA"/>
    </source>
</evidence>
<keyword evidence="8" id="KW-0630">Potassium</keyword>
<keyword evidence="16" id="KW-1185">Reference proteome</keyword>
<dbReference type="PANTHER" id="PTHR10217">
    <property type="entry name" value="VOLTAGE AND LIGAND GATED POTASSIUM CHANNEL"/>
    <property type="match status" value="1"/>
</dbReference>
<dbReference type="Gene3D" id="1.10.287.70">
    <property type="match status" value="1"/>
</dbReference>
<evidence type="ECO:0000256" key="10">
    <source>
        <dbReference type="ARBA" id="ARBA00023065"/>
    </source>
</evidence>
<feature type="compositionally biased region" description="Basic residues" evidence="13">
    <location>
        <begin position="640"/>
        <end position="651"/>
    </location>
</feature>
<keyword evidence="4" id="KW-0633">Potassium transport</keyword>
<dbReference type="InterPro" id="IPR003967">
    <property type="entry name" value="K_chnl_volt-dep_ERG"/>
</dbReference>
<evidence type="ECO:0000256" key="3">
    <source>
        <dbReference type="ARBA" id="ARBA00022475"/>
    </source>
</evidence>
<dbReference type="InterPro" id="IPR018490">
    <property type="entry name" value="cNMP-bd_dom_sf"/>
</dbReference>
<dbReference type="GO" id="GO:0005242">
    <property type="term" value="F:inward rectifier potassium channel activity"/>
    <property type="evidence" value="ECO:0007669"/>
    <property type="project" value="TreeGrafter"/>
</dbReference>
<evidence type="ECO:0000313" key="16">
    <source>
        <dbReference type="Proteomes" id="UP000075840"/>
    </source>
</evidence>
<dbReference type="Pfam" id="PF00520">
    <property type="entry name" value="Ion_trans"/>
    <property type="match status" value="1"/>
</dbReference>
<keyword evidence="5 14" id="KW-0812">Transmembrane</keyword>
<sequence length="900" mass="101142">MNRAHSQDQTNIPLIVTTNEIGAKPSSSTATSLDSAFKTKSCRSFVRQSKLSHEHRNKSVPQNLQAQEKWSSVRLSSDSKKNQIKIENHISTHSNLNLNGLSGDKANLGKEVLSLGADVLPEYKLQSPRVHKWTILHYSPFKAVWDWIILLLVMYTAIFTPYVAAFLLSEPDYNQRKNRKYADDPIVIIDLIVDVTFVVDILINFRTTFVNGQDEVVSHPGRIAVHYLSGWFLIDLVAAIPFDLLLVGSDTDETTTLIGLLKTARLLRLVRVARKIDRYSEYGAAVLVLLMATFALIAHWLACIWYAIGNAERPLLKAKIGWLDALAQDTQEYYFPNNTGGGPSVKSRYVTALYFTFTSLTSVGFGNVAPNTDAEKIFTICVMLVGSLMYASIFGNVSAIIQRLYSGTARYHTQMLRVREFIRFHQIPNPLRQRLEEYFQHAWTYTNGIDMNSVLKGFPECLQADICLHLNRNLLNNCSAFEAASPGCLRALSLKFKTTHAPPGDILVHKGDVLTYLYFIARGSIEILKDDVVMAILGKDDIFGENPCIHSTLGKSNSNVKALTYCDLHKIHRDDLLDVLDLFPEFYDSFVNSLEITYNMRDSKLVSNLDIGTCGLDPKIVRVRRDLTLENSSPNESPKSTHKQTIPHHHEHQSSAIVASSAALGRVPDTVTLSAVSHRACTCGSKTDVPVGPMRVSDCSPKSSPDEEIFHHTAPNSSNMSKPDESKQNLETMAHQLSELTNRIGVLESSLKHDIRTILEILHQQQQMQMQIQQQQHSFAQQQQQMHQMHIGKTAMSSYQPSESDFSFDMCGPPMDCREVKHQQPPSSQHRIHVARSVSQPECTDDRSLFKCSKFSSFNHPMDDTPEGQNWNIFAPIAKLESLDEIDQETKPSSSHDKMQ</sequence>
<dbReference type="EnsemblMetazoa" id="AARA008258-RA">
    <property type="protein sequence ID" value="AARA008258-PA"/>
    <property type="gene ID" value="AARA008258"/>
</dbReference>
<evidence type="ECO:0000256" key="12">
    <source>
        <dbReference type="ARBA" id="ARBA00023303"/>
    </source>
</evidence>
<dbReference type="PROSITE" id="PS50042">
    <property type="entry name" value="CNMP_BINDING_3"/>
    <property type="match status" value="1"/>
</dbReference>
<dbReference type="GO" id="GO:0005886">
    <property type="term" value="C:plasma membrane"/>
    <property type="evidence" value="ECO:0007669"/>
    <property type="project" value="UniProtKB-SubCell"/>
</dbReference>
<dbReference type="AlphaFoldDB" id="A0A182I3W2"/>
<dbReference type="SUPFAM" id="SSF81324">
    <property type="entry name" value="Voltage-gated potassium channels"/>
    <property type="match status" value="1"/>
</dbReference>
<dbReference type="SUPFAM" id="SSF51206">
    <property type="entry name" value="cAMP-binding domain-like"/>
    <property type="match status" value="1"/>
</dbReference>
<dbReference type="InterPro" id="IPR050818">
    <property type="entry name" value="KCNH_animal-type"/>
</dbReference>
<evidence type="ECO:0000256" key="1">
    <source>
        <dbReference type="ARBA" id="ARBA00004651"/>
    </source>
</evidence>
<dbReference type="InterPro" id="IPR000595">
    <property type="entry name" value="cNMP-bd_dom"/>
</dbReference>
<dbReference type="SMART" id="SM00100">
    <property type="entry name" value="cNMP"/>
    <property type="match status" value="1"/>
</dbReference>
<dbReference type="Gene3D" id="1.10.1200.260">
    <property type="match status" value="1"/>
</dbReference>
<dbReference type="FunFam" id="1.10.287.70:FF:000020">
    <property type="entry name" value="Potassium channel, voltage-gated eag-related subfamily H, member 7"/>
    <property type="match status" value="1"/>
</dbReference>
<reference evidence="15" key="1">
    <citation type="submission" date="2022-08" db="UniProtKB">
        <authorList>
            <consortium name="EnsemblMetazoa"/>
        </authorList>
    </citation>
    <scope>IDENTIFICATION</scope>
    <source>
        <strain evidence="15">Dongola</strain>
    </source>
</reference>
<evidence type="ECO:0000256" key="11">
    <source>
        <dbReference type="ARBA" id="ARBA00023136"/>
    </source>
</evidence>
<comment type="subcellular location">
    <subcellularLocation>
        <location evidence="1">Cell membrane</location>
        <topology evidence="1">Multi-pass membrane protein</topology>
    </subcellularLocation>
</comment>
<feature type="compositionally biased region" description="Polar residues" evidence="13">
    <location>
        <begin position="629"/>
        <end position="638"/>
    </location>
</feature>
<feature type="transmembrane region" description="Helical" evidence="14">
    <location>
        <begin position="144"/>
        <end position="165"/>
    </location>
</feature>
<keyword evidence="2" id="KW-0813">Transport</keyword>
<feature type="transmembrane region" description="Helical" evidence="14">
    <location>
        <begin position="185"/>
        <end position="203"/>
    </location>
</feature>
<evidence type="ECO:0000256" key="13">
    <source>
        <dbReference type="SAM" id="MobiDB-lite"/>
    </source>
</evidence>
<dbReference type="VEuPathDB" id="VectorBase:AARA008258"/>
<evidence type="ECO:0000256" key="4">
    <source>
        <dbReference type="ARBA" id="ARBA00022538"/>
    </source>
</evidence>
<keyword evidence="10" id="KW-0406">Ion transport</keyword>
<organism evidence="15 16">
    <name type="scientific">Anopheles arabiensis</name>
    <name type="common">Mosquito</name>
    <dbReference type="NCBI Taxonomy" id="7173"/>
    <lineage>
        <taxon>Eukaryota</taxon>
        <taxon>Metazoa</taxon>
        <taxon>Ecdysozoa</taxon>
        <taxon>Arthropoda</taxon>
        <taxon>Hexapoda</taxon>
        <taxon>Insecta</taxon>
        <taxon>Pterygota</taxon>
        <taxon>Neoptera</taxon>
        <taxon>Endopterygota</taxon>
        <taxon>Diptera</taxon>
        <taxon>Nematocera</taxon>
        <taxon>Culicoidea</taxon>
        <taxon>Culicidae</taxon>
        <taxon>Anophelinae</taxon>
        <taxon>Anopheles</taxon>
    </lineage>
</organism>
<dbReference type="VEuPathDB" id="VectorBase:AARA21_012465"/>
<feature type="region of interest" description="Disordered" evidence="13">
    <location>
        <begin position="629"/>
        <end position="655"/>
    </location>
</feature>
<evidence type="ECO:0000256" key="6">
    <source>
        <dbReference type="ARBA" id="ARBA00022826"/>
    </source>
</evidence>
<dbReference type="Proteomes" id="UP000075840">
    <property type="component" value="Unassembled WGS sequence"/>
</dbReference>
<evidence type="ECO:0000256" key="5">
    <source>
        <dbReference type="ARBA" id="ARBA00022692"/>
    </source>
</evidence>
<dbReference type="FunFam" id="1.10.1200.260:FF:000001">
    <property type="entry name" value="Potassium voltage-gated channel subfamily H member 7"/>
    <property type="match status" value="1"/>
</dbReference>
<accession>A0A182I3W2</accession>
<dbReference type="CDD" id="cd00038">
    <property type="entry name" value="CAP_ED"/>
    <property type="match status" value="1"/>
</dbReference>
<name>A0A182I3W2_ANOAR</name>
<dbReference type="InterPro" id="IPR005821">
    <property type="entry name" value="Ion_trans_dom"/>
</dbReference>
<dbReference type="Pfam" id="PF00027">
    <property type="entry name" value="cNMP_binding"/>
    <property type="match status" value="1"/>
</dbReference>
<feature type="transmembrane region" description="Helical" evidence="14">
    <location>
        <begin position="377"/>
        <end position="401"/>
    </location>
</feature>
<dbReference type="PRINTS" id="PR01463">
    <property type="entry name" value="EAGCHANLFMLY"/>
</dbReference>
<dbReference type="EMBL" id="APCN01000225">
    <property type="status" value="NOT_ANNOTATED_CDS"/>
    <property type="molecule type" value="Genomic_DNA"/>
</dbReference>
<keyword evidence="12" id="KW-0407">Ion channel</keyword>
<evidence type="ECO:0000256" key="9">
    <source>
        <dbReference type="ARBA" id="ARBA00022989"/>
    </source>
</evidence>